<dbReference type="Gene3D" id="3.10.560.10">
    <property type="entry name" value="Outer membrane lipoprotein wza domain like"/>
    <property type="match status" value="1"/>
</dbReference>
<dbReference type="PROSITE" id="PS51257">
    <property type="entry name" value="PROKAR_LIPOPROTEIN"/>
    <property type="match status" value="1"/>
</dbReference>
<evidence type="ECO:0000313" key="5">
    <source>
        <dbReference type="Proteomes" id="UP000069205"/>
    </source>
</evidence>
<keyword evidence="5" id="KW-1185">Reference proteome</keyword>
<evidence type="ECO:0000313" key="4">
    <source>
        <dbReference type="EMBL" id="ALA59807.1"/>
    </source>
</evidence>
<dbReference type="PANTHER" id="PTHR33619:SF3">
    <property type="entry name" value="POLYSACCHARIDE EXPORT PROTEIN GFCE-RELATED"/>
    <property type="match status" value="1"/>
</dbReference>
<name>A0A0K2GGR2_NITMO</name>
<organism evidence="4 5">
    <name type="scientific">Nitrospira moscoviensis</name>
    <dbReference type="NCBI Taxonomy" id="42253"/>
    <lineage>
        <taxon>Bacteria</taxon>
        <taxon>Pseudomonadati</taxon>
        <taxon>Nitrospirota</taxon>
        <taxon>Nitrospiria</taxon>
        <taxon>Nitrospirales</taxon>
        <taxon>Nitrospiraceae</taxon>
        <taxon>Nitrospira</taxon>
    </lineage>
</organism>
<dbReference type="PATRIC" id="fig|42253.5.peg.3369"/>
<dbReference type="OrthoDB" id="9808421at2"/>
<dbReference type="InterPro" id="IPR049712">
    <property type="entry name" value="Poly_export"/>
</dbReference>
<dbReference type="Pfam" id="PF10531">
    <property type="entry name" value="SLBB"/>
    <property type="match status" value="1"/>
</dbReference>
<dbReference type="RefSeq" id="WP_083448093.1">
    <property type="nucleotide sequence ID" value="NZ_CP011801.1"/>
</dbReference>
<dbReference type="EMBL" id="CP011801">
    <property type="protein sequence ID" value="ALA59807.1"/>
    <property type="molecule type" value="Genomic_DNA"/>
</dbReference>
<evidence type="ECO:0000259" key="3">
    <source>
        <dbReference type="Pfam" id="PF10531"/>
    </source>
</evidence>
<dbReference type="PANTHER" id="PTHR33619">
    <property type="entry name" value="POLYSACCHARIDE EXPORT PROTEIN GFCE-RELATED"/>
    <property type="match status" value="1"/>
</dbReference>
<evidence type="ECO:0000256" key="1">
    <source>
        <dbReference type="ARBA" id="ARBA00022729"/>
    </source>
</evidence>
<dbReference type="AlphaFoldDB" id="A0A0K2GGR2"/>
<keyword evidence="1" id="KW-0732">Signal</keyword>
<dbReference type="KEGG" id="nmv:NITMOv2_3415"/>
<accession>A0A0K2GGR2</accession>
<dbReference type="STRING" id="42253.NITMOv2_3415"/>
<sequence length="215" mass="23436">MIVQRNIGQGMQSRALTMPFRLLPLLFVGLIIGCADLPKEVLEEANKSISRDFLLGPEDVIEVTVWRNQDLSRLTVVRPDGMISLPLIGDVKASGFTASQVAEKIAKRLTEFKENPAVSVSVKEVNSYFVYVMGEVARPGKYPLKSYATVLQGVSLAGGFTPFASKNKMAVVRTVRNGTGDEHQLRIPTPYDDLVNGKGKIGNFTLISGDTIVVP</sequence>
<dbReference type="GO" id="GO:0015159">
    <property type="term" value="F:polysaccharide transmembrane transporter activity"/>
    <property type="evidence" value="ECO:0007669"/>
    <property type="project" value="InterPro"/>
</dbReference>
<dbReference type="InterPro" id="IPR003715">
    <property type="entry name" value="Poly_export_N"/>
</dbReference>
<dbReference type="Pfam" id="PF02563">
    <property type="entry name" value="Poly_export"/>
    <property type="match status" value="1"/>
</dbReference>
<dbReference type="Proteomes" id="UP000069205">
    <property type="component" value="Chromosome"/>
</dbReference>
<dbReference type="InterPro" id="IPR019554">
    <property type="entry name" value="Soluble_ligand-bd"/>
</dbReference>
<evidence type="ECO:0000259" key="2">
    <source>
        <dbReference type="Pfam" id="PF02563"/>
    </source>
</evidence>
<proteinExistence type="predicted"/>
<feature type="domain" description="Polysaccharide export protein N-terminal" evidence="2">
    <location>
        <begin position="51"/>
        <end position="123"/>
    </location>
</feature>
<reference evidence="4 5" key="1">
    <citation type="journal article" date="2015" name="Proc. Natl. Acad. Sci. U.S.A.">
        <title>Expanded metabolic versatility of ubiquitous nitrite-oxidizing bacteria from the genus Nitrospira.</title>
        <authorList>
            <person name="Koch H."/>
            <person name="Lucker S."/>
            <person name="Albertsen M."/>
            <person name="Kitzinger K."/>
            <person name="Herbold C."/>
            <person name="Spieck E."/>
            <person name="Nielsen P.H."/>
            <person name="Wagner M."/>
            <person name="Daims H."/>
        </authorList>
    </citation>
    <scope>NUCLEOTIDE SEQUENCE [LARGE SCALE GENOMIC DNA]</scope>
    <source>
        <strain evidence="4 5">NSP M-1</strain>
    </source>
</reference>
<feature type="domain" description="Soluble ligand binding" evidence="3">
    <location>
        <begin position="130"/>
        <end position="179"/>
    </location>
</feature>
<protein>
    <submittedName>
        <fullName evidence="4">Uncharacterized protein</fullName>
    </submittedName>
</protein>
<gene>
    <name evidence="4" type="ORF">NITMOv2_3415</name>
</gene>